<feature type="domain" description="SH3" evidence="6">
    <location>
        <begin position="796"/>
        <end position="857"/>
    </location>
</feature>
<evidence type="ECO:0008006" key="10">
    <source>
        <dbReference type="Google" id="ProtNLM"/>
    </source>
</evidence>
<name>A0AAW2HY71_9NEOP</name>
<proteinExistence type="predicted"/>
<feature type="coiled-coil region" evidence="4">
    <location>
        <begin position="634"/>
        <end position="742"/>
    </location>
</feature>
<dbReference type="PANTHER" id="PTHR11216:SF170">
    <property type="entry name" value="DYNAMIN ASSOCIATED PROTEIN 160, ISOFORM D"/>
    <property type="match status" value="1"/>
</dbReference>
<dbReference type="CDD" id="cd11836">
    <property type="entry name" value="SH3_Intersectin_1"/>
    <property type="match status" value="1"/>
</dbReference>
<dbReference type="PROSITE" id="PS50002">
    <property type="entry name" value="SH3"/>
    <property type="match status" value="2"/>
</dbReference>
<dbReference type="Gene3D" id="1.10.287.1490">
    <property type="match status" value="1"/>
</dbReference>
<evidence type="ECO:0000256" key="2">
    <source>
        <dbReference type="ARBA" id="ARBA00022837"/>
    </source>
</evidence>
<dbReference type="PRINTS" id="PR00452">
    <property type="entry name" value="SH3DOMAIN"/>
</dbReference>
<dbReference type="Pfam" id="PF00018">
    <property type="entry name" value="SH3_1"/>
    <property type="match status" value="1"/>
</dbReference>
<sequence>MAVDMGAVDPWVVQPRERARYEDQFRSLNPSNGIITGDQAKEFFLQSQLPPPILGQIWALSDTDADGKMDINEFSIACKLINLKLRGFQIPPTLPPVLRSLTGEPPQPVSQGVTPVGGSVLMGQRAPAPMIPPQPLMPQHTVITPQPVIPSQSVLPPQSAIPPQPVIQSQPVMQINPPLIPSQPIMAATVIPPLVPIDTPTNVSMSSRPSLTGNATISSVTGQVIQTQPVVHAGLIMNQPSVIPGSTPQISGAPSPIPVSTSGMSIDVLPTMPHVTLLTNQIPSVNGVVTSVSSVTGSQPSQPSAAVPAPAVNNSAPASPPVTSTEVTRAPSIESPTSVIASPVIEWAVPHQSKLKYTQLFNTTDRARAGFLSGPQARNIMVETRLRQQILAQIWALADADSDGRLNCEEFVLAMHLCDMAKEGRPIPATLPIELVPPGMRRKRGSSISVSDDKQDNVSAIQNSVTFEDKRKENFDKGQAELERRRAALLEAQRKEQEERERKEREEQERREQLRAEQEARRQQELQKQLERQRELEMEQEEQRRRATEQREAARKELERQRQQEWEKARTQELEAQRMREQDNVLRLKARNQALAIELATLTGKVKELSTKISETRTGVSGVKTTIDGMRATRDTHMSEMAGLKNKLKEQNQRLLLLTQEKAKLEARNKVSAAADAAATEQIRLAFTNKQITIKHLNEKLVDLQNEVKSKTEDVENNNIQLKDLKTRLSDLVKECENIYTNYAEKRDAILQLKAAKGGSSAWGSTVTSWEAGDSWGTPAAADSWGPTNDTTPAPAGQRKYRAIYAFQSRNPDELSFEPGDIILVPIDQNAEPGWLAGELRGATGWFPESYVEPIDQISEGSGMIDVTTTQNKQQLEGILEVPESAGETKTVIEGISELYVAVYPYQASEVGDLSFEQGETITVFKKDGDWWTGTVGNRVGLFPSNYVQKAETKIETSPDQTQAATSETIIAAAAAAGSRICRCRRRFRFSPIE</sequence>
<dbReference type="Gene3D" id="2.30.30.40">
    <property type="entry name" value="SH3 Domains"/>
    <property type="match status" value="2"/>
</dbReference>
<dbReference type="InterPro" id="IPR002048">
    <property type="entry name" value="EF_hand_dom"/>
</dbReference>
<dbReference type="CDD" id="cd00052">
    <property type="entry name" value="EH"/>
    <property type="match status" value="2"/>
</dbReference>
<dbReference type="PROSITE" id="PS50031">
    <property type="entry name" value="EH"/>
    <property type="match status" value="2"/>
</dbReference>
<feature type="domain" description="EH" evidence="7">
    <location>
        <begin position="353"/>
        <end position="442"/>
    </location>
</feature>
<dbReference type="AlphaFoldDB" id="A0AAW2HY71"/>
<feature type="domain" description="SH3" evidence="6">
    <location>
        <begin position="895"/>
        <end position="953"/>
    </location>
</feature>
<feature type="region of interest" description="Disordered" evidence="5">
    <location>
        <begin position="493"/>
        <end position="556"/>
    </location>
</feature>
<dbReference type="GO" id="GO:0060090">
    <property type="term" value="F:molecular adaptor activity"/>
    <property type="evidence" value="ECO:0007669"/>
    <property type="project" value="TreeGrafter"/>
</dbReference>
<keyword evidence="4" id="KW-0175">Coiled coil</keyword>
<evidence type="ECO:0000259" key="7">
    <source>
        <dbReference type="PROSITE" id="PS50031"/>
    </source>
</evidence>
<keyword evidence="1 3" id="KW-0728">SH3 domain</keyword>
<keyword evidence="2" id="KW-0106">Calcium</keyword>
<dbReference type="InterPro" id="IPR001452">
    <property type="entry name" value="SH3_domain"/>
</dbReference>
<dbReference type="Pfam" id="PF12763">
    <property type="entry name" value="EH"/>
    <property type="match status" value="2"/>
</dbReference>
<protein>
    <recommendedName>
        <fullName evidence="10">Intersectin-1</fullName>
    </recommendedName>
</protein>
<evidence type="ECO:0000259" key="6">
    <source>
        <dbReference type="PROSITE" id="PS50002"/>
    </source>
</evidence>
<dbReference type="InterPro" id="IPR011992">
    <property type="entry name" value="EF-hand-dom_pair"/>
</dbReference>
<dbReference type="GO" id="GO:0097708">
    <property type="term" value="C:intracellular vesicle"/>
    <property type="evidence" value="ECO:0007669"/>
    <property type="project" value="TreeGrafter"/>
</dbReference>
<comment type="caution">
    <text evidence="9">The sequence shown here is derived from an EMBL/GenBank/DDBJ whole genome shotgun (WGS) entry which is preliminary data.</text>
</comment>
<dbReference type="SMART" id="SM00326">
    <property type="entry name" value="SH3"/>
    <property type="match status" value="2"/>
</dbReference>
<evidence type="ECO:0000313" key="9">
    <source>
        <dbReference type="EMBL" id="KAL0274491.1"/>
    </source>
</evidence>
<dbReference type="SUPFAM" id="SSF50044">
    <property type="entry name" value="SH3-domain"/>
    <property type="match status" value="2"/>
</dbReference>
<dbReference type="PROSITE" id="PS50222">
    <property type="entry name" value="EF_HAND_2"/>
    <property type="match status" value="2"/>
</dbReference>
<reference evidence="9" key="1">
    <citation type="journal article" date="2024" name="Gigascience">
        <title>Chromosome-level genome of the poultry shaft louse Menopon gallinae provides insight into the host-switching and adaptive evolution of parasitic lice.</title>
        <authorList>
            <person name="Xu Y."/>
            <person name="Ma L."/>
            <person name="Liu S."/>
            <person name="Liang Y."/>
            <person name="Liu Q."/>
            <person name="He Z."/>
            <person name="Tian L."/>
            <person name="Duan Y."/>
            <person name="Cai W."/>
            <person name="Li H."/>
            <person name="Song F."/>
        </authorList>
    </citation>
    <scope>NUCLEOTIDE SEQUENCE</scope>
    <source>
        <strain evidence="9">Cailab_2023a</strain>
    </source>
</reference>
<evidence type="ECO:0000256" key="4">
    <source>
        <dbReference type="SAM" id="Coils"/>
    </source>
</evidence>
<dbReference type="PANTHER" id="PTHR11216">
    <property type="entry name" value="EH DOMAIN"/>
    <property type="match status" value="1"/>
</dbReference>
<dbReference type="GO" id="GO:0005737">
    <property type="term" value="C:cytoplasm"/>
    <property type="evidence" value="ECO:0007669"/>
    <property type="project" value="TreeGrafter"/>
</dbReference>
<dbReference type="EMBL" id="JARGDH010000003">
    <property type="protein sequence ID" value="KAL0274490.1"/>
    <property type="molecule type" value="Genomic_DNA"/>
</dbReference>
<gene>
    <name evidence="9" type="ORF">PYX00_006896</name>
</gene>
<dbReference type="SMART" id="SM00054">
    <property type="entry name" value="EFh"/>
    <property type="match status" value="2"/>
</dbReference>
<feature type="domain" description="EF-hand" evidence="8">
    <location>
        <begin position="49"/>
        <end position="84"/>
    </location>
</feature>
<feature type="compositionally biased region" description="Low complexity" evidence="5">
    <location>
        <begin position="293"/>
        <end position="317"/>
    </location>
</feature>
<dbReference type="FunFam" id="1.10.238.10:FF:000055">
    <property type="entry name" value="Intersectin-1 isoform 1"/>
    <property type="match status" value="1"/>
</dbReference>
<feature type="domain" description="EF-hand" evidence="8">
    <location>
        <begin position="386"/>
        <end position="421"/>
    </location>
</feature>
<evidence type="ECO:0000256" key="5">
    <source>
        <dbReference type="SAM" id="MobiDB-lite"/>
    </source>
</evidence>
<accession>A0AAW2HY71</accession>
<feature type="domain" description="EH" evidence="7">
    <location>
        <begin position="17"/>
        <end position="98"/>
    </location>
</feature>
<evidence type="ECO:0000259" key="8">
    <source>
        <dbReference type="PROSITE" id="PS50222"/>
    </source>
</evidence>
<dbReference type="Gene3D" id="1.10.238.10">
    <property type="entry name" value="EF-hand"/>
    <property type="match status" value="2"/>
</dbReference>
<dbReference type="InterPro" id="IPR000261">
    <property type="entry name" value="EH_dom"/>
</dbReference>
<dbReference type="SUPFAM" id="SSF47473">
    <property type="entry name" value="EF-hand"/>
    <property type="match status" value="2"/>
</dbReference>
<dbReference type="GO" id="GO:0042734">
    <property type="term" value="C:presynaptic membrane"/>
    <property type="evidence" value="ECO:0007669"/>
    <property type="project" value="TreeGrafter"/>
</dbReference>
<dbReference type="InterPro" id="IPR018247">
    <property type="entry name" value="EF_Hand_1_Ca_BS"/>
</dbReference>
<dbReference type="InterPro" id="IPR036028">
    <property type="entry name" value="SH3-like_dom_sf"/>
</dbReference>
<evidence type="ECO:0000256" key="1">
    <source>
        <dbReference type="ARBA" id="ARBA00022443"/>
    </source>
</evidence>
<dbReference type="GO" id="GO:0005509">
    <property type="term" value="F:calcium ion binding"/>
    <property type="evidence" value="ECO:0007669"/>
    <property type="project" value="InterPro"/>
</dbReference>
<dbReference type="Pfam" id="PF14604">
    <property type="entry name" value="SH3_9"/>
    <property type="match status" value="1"/>
</dbReference>
<dbReference type="EMBL" id="JARGDH010000003">
    <property type="protein sequence ID" value="KAL0274491.1"/>
    <property type="molecule type" value="Genomic_DNA"/>
</dbReference>
<organism evidence="9">
    <name type="scientific">Menopon gallinae</name>
    <name type="common">poultry shaft louse</name>
    <dbReference type="NCBI Taxonomy" id="328185"/>
    <lineage>
        <taxon>Eukaryota</taxon>
        <taxon>Metazoa</taxon>
        <taxon>Ecdysozoa</taxon>
        <taxon>Arthropoda</taxon>
        <taxon>Hexapoda</taxon>
        <taxon>Insecta</taxon>
        <taxon>Pterygota</taxon>
        <taxon>Neoptera</taxon>
        <taxon>Paraneoptera</taxon>
        <taxon>Psocodea</taxon>
        <taxon>Troctomorpha</taxon>
        <taxon>Phthiraptera</taxon>
        <taxon>Amblycera</taxon>
        <taxon>Menoponidae</taxon>
        <taxon>Menopon</taxon>
    </lineage>
</organism>
<evidence type="ECO:0000256" key="3">
    <source>
        <dbReference type="PROSITE-ProRule" id="PRU00192"/>
    </source>
</evidence>
<dbReference type="SMART" id="SM00027">
    <property type="entry name" value="EH"/>
    <property type="match status" value="2"/>
</dbReference>
<dbReference type="GO" id="GO:0150007">
    <property type="term" value="P:clathrin-dependent synaptic vesicle endocytosis"/>
    <property type="evidence" value="ECO:0007669"/>
    <property type="project" value="TreeGrafter"/>
</dbReference>
<feature type="region of interest" description="Disordered" evidence="5">
    <location>
        <begin position="438"/>
        <end position="457"/>
    </location>
</feature>
<feature type="region of interest" description="Disordered" evidence="5">
    <location>
        <begin position="293"/>
        <end position="330"/>
    </location>
</feature>
<dbReference type="PROSITE" id="PS00018">
    <property type="entry name" value="EF_HAND_1"/>
    <property type="match status" value="2"/>
</dbReference>